<dbReference type="Pfam" id="PF08448">
    <property type="entry name" value="PAS_4"/>
    <property type="match status" value="1"/>
</dbReference>
<comment type="catalytic activity">
    <reaction evidence="1">
        <text>ATP + protein L-histidine = ADP + protein N-phospho-L-histidine.</text>
        <dbReference type="EC" id="2.7.13.3"/>
    </reaction>
</comment>
<keyword evidence="9" id="KW-1133">Transmembrane helix</keyword>
<dbReference type="Gene3D" id="3.30.450.20">
    <property type="entry name" value="PAS domain"/>
    <property type="match status" value="1"/>
</dbReference>
<feature type="domain" description="Signal transduction histidine kinase HWE region" evidence="10">
    <location>
        <begin position="296"/>
        <end position="378"/>
    </location>
</feature>
<dbReference type="Pfam" id="PF07536">
    <property type="entry name" value="HWE_HK"/>
    <property type="match status" value="1"/>
</dbReference>
<dbReference type="AlphaFoldDB" id="A0A1M7ZQV5"/>
<evidence type="ECO:0000256" key="3">
    <source>
        <dbReference type="ARBA" id="ARBA00022553"/>
    </source>
</evidence>
<reference evidence="11 12" key="1">
    <citation type="submission" date="2016-12" db="EMBL/GenBank/DDBJ databases">
        <authorList>
            <person name="Song W.-J."/>
            <person name="Kurnit D.M."/>
        </authorList>
    </citation>
    <scope>NUCLEOTIDE SEQUENCE [LARGE SCALE GENOMIC DNA]</scope>
    <source>
        <strain evidence="11 12">DSM 19599</strain>
    </source>
</reference>
<keyword evidence="3" id="KW-0597">Phosphoprotein</keyword>
<evidence type="ECO:0000256" key="1">
    <source>
        <dbReference type="ARBA" id="ARBA00000085"/>
    </source>
</evidence>
<dbReference type="PANTHER" id="PTHR41523:SF7">
    <property type="entry name" value="HISTIDINE KINASE"/>
    <property type="match status" value="1"/>
</dbReference>
<evidence type="ECO:0000256" key="8">
    <source>
        <dbReference type="SAM" id="Coils"/>
    </source>
</evidence>
<feature type="coiled-coil region" evidence="8">
    <location>
        <begin position="148"/>
        <end position="175"/>
    </location>
</feature>
<dbReference type="Pfam" id="PF25487">
    <property type="entry name" value="ETR1_N"/>
    <property type="match status" value="1"/>
</dbReference>
<dbReference type="STRING" id="1123029.SAMN02745172_03960"/>
<dbReference type="InterPro" id="IPR036890">
    <property type="entry name" value="HATPase_C_sf"/>
</dbReference>
<dbReference type="RefSeq" id="WP_073631929.1">
    <property type="nucleotide sequence ID" value="NZ_FRXO01000012.1"/>
</dbReference>
<gene>
    <name evidence="11" type="ORF">SAMN02745172_03960</name>
</gene>
<keyword evidence="8" id="KW-0175">Coiled coil</keyword>
<keyword evidence="4" id="KW-0808">Transferase</keyword>
<feature type="transmembrane region" description="Helical" evidence="9">
    <location>
        <begin position="92"/>
        <end position="118"/>
    </location>
</feature>
<feature type="transmembrane region" description="Helical" evidence="9">
    <location>
        <begin position="36"/>
        <end position="54"/>
    </location>
</feature>
<sequence>MPPFLTDVLGAASLVPYGYCLLWRPDLVALHAISDLVMAVAYIAIPVAILIFVHRSRDLDPTRRRIGWLFAAFIGASALAHLGDFLTLWFPWYAAAGIVKAATALLSLAAAAALWIALPRLLRLPSPAELAAANSRLEADASERRLLVERLTALNADLESRVEARTRELSAATKRFELALEGSPITVYTTDRDLRYSWMCNPPHGMKVDDFIGFTDTESLPDLTSTIINPVKRTVLETGVPETVEASLRIGEKIHWYDLRVEPLYEDGAISGLVCVAIDVTAHKEHQRQLKVMMRELTHRSKNLLAVVQGIARQTARTVDDVGTFVIRFSARLRALAGSLDLLVDSGWHGASLRELVDTQLGHVIEGSGERVVIEGENALLSPEAAQNVGLALHELATNASKYGALSVPAGRVRVAWQRITDGERPLFEVVWQEEHGPTVIDLGRKGFGRVMLERLVPRAVDGTADLDLLPGGLEWRLRFPLTQLAPEETV</sequence>
<evidence type="ECO:0000256" key="6">
    <source>
        <dbReference type="ARBA" id="ARBA00022777"/>
    </source>
</evidence>
<dbReference type="SMART" id="SM00911">
    <property type="entry name" value="HWE_HK"/>
    <property type="match status" value="1"/>
</dbReference>
<keyword evidence="9" id="KW-0472">Membrane</keyword>
<keyword evidence="5" id="KW-0547">Nucleotide-binding</keyword>
<dbReference type="Gene3D" id="3.30.565.10">
    <property type="entry name" value="Histidine kinase-like ATPase, C-terminal domain"/>
    <property type="match status" value="1"/>
</dbReference>
<proteinExistence type="predicted"/>
<evidence type="ECO:0000313" key="12">
    <source>
        <dbReference type="Proteomes" id="UP000186406"/>
    </source>
</evidence>
<keyword evidence="12" id="KW-1185">Reference proteome</keyword>
<dbReference type="EMBL" id="FRXO01000012">
    <property type="protein sequence ID" value="SHO67284.1"/>
    <property type="molecule type" value="Genomic_DNA"/>
</dbReference>
<protein>
    <recommendedName>
        <fullName evidence="2">histidine kinase</fullName>
        <ecNumber evidence="2">2.7.13.3</ecNumber>
    </recommendedName>
</protein>
<dbReference type="InterPro" id="IPR035965">
    <property type="entry name" value="PAS-like_dom_sf"/>
</dbReference>
<dbReference type="InterPro" id="IPR013656">
    <property type="entry name" value="PAS_4"/>
</dbReference>
<keyword evidence="7" id="KW-0067">ATP-binding</keyword>
<feature type="transmembrane region" description="Helical" evidence="9">
    <location>
        <begin position="66"/>
        <end position="86"/>
    </location>
</feature>
<evidence type="ECO:0000256" key="5">
    <source>
        <dbReference type="ARBA" id="ARBA00022741"/>
    </source>
</evidence>
<dbReference type="OrthoDB" id="7991996at2"/>
<keyword evidence="9" id="KW-0812">Transmembrane</keyword>
<dbReference type="Proteomes" id="UP000186406">
    <property type="component" value="Unassembled WGS sequence"/>
</dbReference>
<evidence type="ECO:0000256" key="4">
    <source>
        <dbReference type="ARBA" id="ARBA00022679"/>
    </source>
</evidence>
<dbReference type="InterPro" id="IPR058544">
    <property type="entry name" value="ETR1_N"/>
</dbReference>
<organism evidence="11 12">
    <name type="scientific">Pseudoxanthobacter soli DSM 19599</name>
    <dbReference type="NCBI Taxonomy" id="1123029"/>
    <lineage>
        <taxon>Bacteria</taxon>
        <taxon>Pseudomonadati</taxon>
        <taxon>Pseudomonadota</taxon>
        <taxon>Alphaproteobacteria</taxon>
        <taxon>Hyphomicrobiales</taxon>
        <taxon>Segnochrobactraceae</taxon>
        <taxon>Pseudoxanthobacter</taxon>
    </lineage>
</organism>
<evidence type="ECO:0000256" key="9">
    <source>
        <dbReference type="SAM" id="Phobius"/>
    </source>
</evidence>
<dbReference type="InterPro" id="IPR011102">
    <property type="entry name" value="Sig_transdc_His_kinase_HWE"/>
</dbReference>
<evidence type="ECO:0000256" key="7">
    <source>
        <dbReference type="ARBA" id="ARBA00022840"/>
    </source>
</evidence>
<dbReference type="EC" id="2.7.13.3" evidence="2"/>
<dbReference type="GO" id="GO:0004673">
    <property type="term" value="F:protein histidine kinase activity"/>
    <property type="evidence" value="ECO:0007669"/>
    <property type="project" value="UniProtKB-EC"/>
</dbReference>
<evidence type="ECO:0000256" key="2">
    <source>
        <dbReference type="ARBA" id="ARBA00012438"/>
    </source>
</evidence>
<dbReference type="SUPFAM" id="SSF55785">
    <property type="entry name" value="PYP-like sensor domain (PAS domain)"/>
    <property type="match status" value="1"/>
</dbReference>
<evidence type="ECO:0000259" key="10">
    <source>
        <dbReference type="SMART" id="SM00911"/>
    </source>
</evidence>
<dbReference type="PANTHER" id="PTHR41523">
    <property type="entry name" value="TWO-COMPONENT SYSTEM SENSOR PROTEIN"/>
    <property type="match status" value="1"/>
</dbReference>
<evidence type="ECO:0000313" key="11">
    <source>
        <dbReference type="EMBL" id="SHO67284.1"/>
    </source>
</evidence>
<accession>A0A1M7ZQV5</accession>
<dbReference type="GO" id="GO:0005524">
    <property type="term" value="F:ATP binding"/>
    <property type="evidence" value="ECO:0007669"/>
    <property type="project" value="UniProtKB-KW"/>
</dbReference>
<name>A0A1M7ZQV5_9HYPH</name>
<keyword evidence="6 11" id="KW-0418">Kinase</keyword>